<reference evidence="2 3" key="1">
    <citation type="journal article" date="2017" name="Antonie Van Leeuwenhoek">
        <title>Rhizobium rhizosphaerae sp. nov., a novel species isolated from rice rhizosphere.</title>
        <authorList>
            <person name="Zhao J.J."/>
            <person name="Zhang J."/>
            <person name="Zhang R.J."/>
            <person name="Zhang C.W."/>
            <person name="Yin H.Q."/>
            <person name="Zhang X.X."/>
        </authorList>
    </citation>
    <scope>NUCLEOTIDE SEQUENCE [LARGE SCALE GENOMIC DNA]</scope>
    <source>
        <strain evidence="2 3">BSs20135</strain>
    </source>
</reference>
<accession>K6Z311</accession>
<dbReference type="eggNOG" id="COG0596">
    <property type="taxonomic scope" value="Bacteria"/>
</dbReference>
<dbReference type="STRING" id="493475.GARC_0819"/>
<proteinExistence type="predicted"/>
<dbReference type="Pfam" id="PF00561">
    <property type="entry name" value="Abhydrolase_1"/>
    <property type="match status" value="1"/>
</dbReference>
<dbReference type="InterPro" id="IPR000073">
    <property type="entry name" value="AB_hydrolase_1"/>
</dbReference>
<dbReference type="PANTHER" id="PTHR46438:SF11">
    <property type="entry name" value="LIPASE-RELATED"/>
    <property type="match status" value="1"/>
</dbReference>
<dbReference type="OrthoDB" id="5853561at2"/>
<gene>
    <name evidence="2" type="ORF">GARC_0819</name>
</gene>
<protein>
    <submittedName>
        <fullName evidence="2">Alpha/beta hydrolase fold</fullName>
    </submittedName>
</protein>
<dbReference type="PANTHER" id="PTHR46438">
    <property type="entry name" value="ALPHA/BETA-HYDROLASES SUPERFAMILY PROTEIN"/>
    <property type="match status" value="1"/>
</dbReference>
<comment type="caution">
    <text evidence="2">The sequence shown here is derived from an EMBL/GenBank/DDBJ whole genome shotgun (WGS) entry which is preliminary data.</text>
</comment>
<dbReference type="EMBL" id="BAEO01000010">
    <property type="protein sequence ID" value="GAC17800.1"/>
    <property type="molecule type" value="Genomic_DNA"/>
</dbReference>
<evidence type="ECO:0000313" key="3">
    <source>
        <dbReference type="Proteomes" id="UP000006327"/>
    </source>
</evidence>
<sequence length="316" mass="35425">MKYLIRLSLLLLVAVSGAYGYLQFAFSEPDRPVQDLIDRWAKAPSQFLSLSGMQVHYRDEGPKEDPLPIILVHGTSASLHTWNGWTEVLSDHHRVIRFDMPGFGLTGPHPQSKYRIEDYAKTLIKLMDAMGIDSAIVAGNSLGGYVAWSAAVLFPERVAKLVLVDSSGYPFESDSVPIAFRIYSSPILKFLFGNIMPRSVVKSSLANVYGNPDKITEDLVDRYFELSTREGNREALAKRFVETKAGQLADRVSELTQETLIIWGDKDHLIPISSGHRFHREIPNSQFKSFSDLGHVPHEEDPLATVQAVEKFLHSE</sequence>
<dbReference type="Proteomes" id="UP000006327">
    <property type="component" value="Unassembled WGS sequence"/>
</dbReference>
<dbReference type="AlphaFoldDB" id="K6Z311"/>
<evidence type="ECO:0000259" key="1">
    <source>
        <dbReference type="Pfam" id="PF00561"/>
    </source>
</evidence>
<dbReference type="InterPro" id="IPR029058">
    <property type="entry name" value="AB_hydrolase_fold"/>
</dbReference>
<evidence type="ECO:0000313" key="2">
    <source>
        <dbReference type="EMBL" id="GAC17800.1"/>
    </source>
</evidence>
<dbReference type="RefSeq" id="WP_007616968.1">
    <property type="nucleotide sequence ID" value="NZ_BAEO01000010.1"/>
</dbReference>
<dbReference type="GO" id="GO:0016787">
    <property type="term" value="F:hydrolase activity"/>
    <property type="evidence" value="ECO:0007669"/>
    <property type="project" value="UniProtKB-KW"/>
</dbReference>
<name>K6Z311_9ALTE</name>
<dbReference type="PRINTS" id="PR00111">
    <property type="entry name" value="ABHYDROLASE"/>
</dbReference>
<feature type="domain" description="AB hydrolase-1" evidence="1">
    <location>
        <begin position="68"/>
        <end position="302"/>
    </location>
</feature>
<dbReference type="SUPFAM" id="SSF53474">
    <property type="entry name" value="alpha/beta-Hydrolases"/>
    <property type="match status" value="1"/>
</dbReference>
<keyword evidence="3" id="KW-1185">Reference proteome</keyword>
<dbReference type="Gene3D" id="3.40.50.1820">
    <property type="entry name" value="alpha/beta hydrolase"/>
    <property type="match status" value="1"/>
</dbReference>
<organism evidence="2 3">
    <name type="scientific">Paraglaciecola arctica BSs20135</name>
    <dbReference type="NCBI Taxonomy" id="493475"/>
    <lineage>
        <taxon>Bacteria</taxon>
        <taxon>Pseudomonadati</taxon>
        <taxon>Pseudomonadota</taxon>
        <taxon>Gammaproteobacteria</taxon>
        <taxon>Alteromonadales</taxon>
        <taxon>Alteromonadaceae</taxon>
        <taxon>Paraglaciecola</taxon>
    </lineage>
</organism>
<keyword evidence="2" id="KW-0378">Hydrolase</keyword>